<dbReference type="InterPro" id="IPR036010">
    <property type="entry name" value="2Fe-2S_ferredoxin-like_sf"/>
</dbReference>
<feature type="region of interest" description="Disordered" evidence="11">
    <location>
        <begin position="231"/>
        <end position="264"/>
    </location>
</feature>
<dbReference type="Gene3D" id="2.40.30.10">
    <property type="entry name" value="Translation factors"/>
    <property type="match status" value="1"/>
</dbReference>
<dbReference type="InterPro" id="IPR001041">
    <property type="entry name" value="2Fe-2S_ferredoxin-type"/>
</dbReference>
<dbReference type="CDD" id="cd00207">
    <property type="entry name" value="fer2"/>
    <property type="match status" value="1"/>
</dbReference>
<feature type="signal peptide" evidence="12">
    <location>
        <begin position="1"/>
        <end position="29"/>
    </location>
</feature>
<feature type="compositionally biased region" description="Low complexity" evidence="11">
    <location>
        <begin position="38"/>
        <end position="51"/>
    </location>
</feature>
<dbReference type="GO" id="GO:0046872">
    <property type="term" value="F:metal ion binding"/>
    <property type="evidence" value="ECO:0007669"/>
    <property type="project" value="UniProtKB-KW"/>
</dbReference>
<name>A0A849I7Z8_9HYPH</name>
<dbReference type="InterPro" id="IPR017938">
    <property type="entry name" value="Riboflavin_synthase-like_b-brl"/>
</dbReference>
<proteinExistence type="inferred from homology"/>
<feature type="domain" description="2Fe-2S ferredoxin-type" evidence="13">
    <location>
        <begin position="548"/>
        <end position="633"/>
    </location>
</feature>
<dbReference type="InterPro" id="IPR001709">
    <property type="entry name" value="Flavoprot_Pyr_Nucl_cyt_Rdtase"/>
</dbReference>
<dbReference type="Proteomes" id="UP000564885">
    <property type="component" value="Unassembled WGS sequence"/>
</dbReference>
<dbReference type="InterPro" id="IPR008333">
    <property type="entry name" value="Cbr1-like_FAD-bd_dom"/>
</dbReference>
<dbReference type="Gene3D" id="3.10.20.30">
    <property type="match status" value="1"/>
</dbReference>
<dbReference type="PRINTS" id="PR00410">
    <property type="entry name" value="PHEHYDRXLASE"/>
</dbReference>
<dbReference type="InterPro" id="IPR039261">
    <property type="entry name" value="FNR_nucleotide-bd"/>
</dbReference>
<evidence type="ECO:0000256" key="9">
    <source>
        <dbReference type="ARBA" id="ARBA00034078"/>
    </source>
</evidence>
<comment type="similarity">
    <text evidence="10">In the N-terminal section; belongs to the FAD-binding oxidoreductase type 6 family.</text>
</comment>
<comment type="cofactor">
    <cofactor evidence="9">
        <name>[2Fe-2S] cluster</name>
        <dbReference type="ChEBI" id="CHEBI:190135"/>
    </cofactor>
</comment>
<evidence type="ECO:0000256" key="8">
    <source>
        <dbReference type="ARBA" id="ARBA00023014"/>
    </source>
</evidence>
<dbReference type="EMBL" id="JABEPP010000004">
    <property type="protein sequence ID" value="NNM73904.1"/>
    <property type="molecule type" value="Genomic_DNA"/>
</dbReference>
<keyword evidence="4" id="KW-0479">Metal-binding</keyword>
<dbReference type="InterPro" id="IPR017927">
    <property type="entry name" value="FAD-bd_FR_type"/>
</dbReference>
<reference evidence="15 16" key="1">
    <citation type="submission" date="2020-04" db="EMBL/GenBank/DDBJ databases">
        <title>Enterovirga sp. isolate from soil.</title>
        <authorList>
            <person name="Chea S."/>
            <person name="Kim D.-U."/>
        </authorList>
    </citation>
    <scope>NUCLEOTIDE SEQUENCE [LARGE SCALE GENOMIC DNA]</scope>
    <source>
        <strain evidence="15 16">DB1703</strain>
    </source>
</reference>
<keyword evidence="6" id="KW-0560">Oxidoreductase</keyword>
<keyword evidence="2" id="KW-0285">Flavoprotein</keyword>
<dbReference type="SUPFAM" id="SSF52343">
    <property type="entry name" value="Ferredoxin reductase-like, C-terminal NADP-linked domain"/>
    <property type="match status" value="1"/>
</dbReference>
<sequence>MADRPRAGTGLGGALAVFLAVAGPGSAQAPDGEHSAHHPPAASASQPEEPSSAPPTPRVSGDMDGAMGMHEGPRRQFYPNLMAMPDVAGEQRKTLEREAHARMTSGLPLLVRGADEATRSYSERDLLGMNGAASTIRQGLSLFESGATAHRALAAGAAPRTVALDWYKSETGLPLAQATSAGSTFFGPSASHLTLMVGLALAAATLLAIQYLRTRRVQALFSRAGQASPPASIARTATSAGPLPVSLPAPPQLPRDTVVPPREAAPRRAWTGALKVAQVVRETPSIKTFRLVEPSGAWLPFDYLPGQFMNVEVQGVGEKPLRRAYTIASSPTRRACAELTVKREAQGKVSQFLHDAVKVGDLLNVSAPYGAFTFTGLEDSGLVLLGGGVGITPLMSVLRYLTDRSWPGEIHFLYSARSTDEFPFRDELAYLQRRHPNLHVLATMTRSEGTAWMGPEGQLTKELIAATVPDIASRRIHVCGPPAMMSAMKDALRALGVPDRQVHTEAFGPASLPVGTLPPAPPTPVESARLGAAAPARAPAAEAVVAPGAITFARSGKATSLAADETVLDAAERAGVDIPWSCRVGVCGTCKVPLRQGSVSMEVEDGLSPEDKAAGYILACQAKAAAGNLIVDA</sequence>
<comment type="cofactor">
    <cofactor evidence="1">
        <name>FAD</name>
        <dbReference type="ChEBI" id="CHEBI:57692"/>
    </cofactor>
</comment>
<keyword evidence="7" id="KW-0408">Iron</keyword>
<dbReference type="PRINTS" id="PR00371">
    <property type="entry name" value="FPNCR"/>
</dbReference>
<evidence type="ECO:0000313" key="15">
    <source>
        <dbReference type="EMBL" id="NNM73904.1"/>
    </source>
</evidence>
<dbReference type="InterPro" id="IPR050415">
    <property type="entry name" value="MRET"/>
</dbReference>
<evidence type="ECO:0000256" key="10">
    <source>
        <dbReference type="ARBA" id="ARBA00061434"/>
    </source>
</evidence>
<dbReference type="Pfam" id="PF00970">
    <property type="entry name" value="FAD_binding_6"/>
    <property type="match status" value="1"/>
</dbReference>
<dbReference type="PANTHER" id="PTHR47354">
    <property type="entry name" value="NADH OXIDOREDUCTASE HCR"/>
    <property type="match status" value="1"/>
</dbReference>
<evidence type="ECO:0000256" key="7">
    <source>
        <dbReference type="ARBA" id="ARBA00023004"/>
    </source>
</evidence>
<keyword evidence="3" id="KW-0001">2Fe-2S</keyword>
<evidence type="ECO:0000256" key="6">
    <source>
        <dbReference type="ARBA" id="ARBA00023002"/>
    </source>
</evidence>
<evidence type="ECO:0000259" key="14">
    <source>
        <dbReference type="PROSITE" id="PS51384"/>
    </source>
</evidence>
<evidence type="ECO:0000256" key="1">
    <source>
        <dbReference type="ARBA" id="ARBA00001974"/>
    </source>
</evidence>
<protein>
    <submittedName>
        <fullName evidence="15">2Fe-2S iron-sulfur cluster binding domain-containing protein</fullName>
    </submittedName>
</protein>
<dbReference type="PANTHER" id="PTHR47354:SF6">
    <property type="entry name" value="NADH OXIDOREDUCTASE HCR"/>
    <property type="match status" value="1"/>
</dbReference>
<dbReference type="GO" id="GO:0016491">
    <property type="term" value="F:oxidoreductase activity"/>
    <property type="evidence" value="ECO:0007669"/>
    <property type="project" value="UniProtKB-KW"/>
</dbReference>
<dbReference type="AlphaFoldDB" id="A0A849I7Z8"/>
<keyword evidence="12" id="KW-0732">Signal</keyword>
<dbReference type="PROSITE" id="PS00197">
    <property type="entry name" value="2FE2S_FER_1"/>
    <property type="match status" value="1"/>
</dbReference>
<dbReference type="CDD" id="cd06217">
    <property type="entry name" value="FNR_iron_sulfur_binding_3"/>
    <property type="match status" value="1"/>
</dbReference>
<evidence type="ECO:0000256" key="5">
    <source>
        <dbReference type="ARBA" id="ARBA00022827"/>
    </source>
</evidence>
<keyword evidence="5" id="KW-0274">FAD</keyword>
<evidence type="ECO:0000256" key="11">
    <source>
        <dbReference type="SAM" id="MobiDB-lite"/>
    </source>
</evidence>
<evidence type="ECO:0000256" key="2">
    <source>
        <dbReference type="ARBA" id="ARBA00022630"/>
    </source>
</evidence>
<accession>A0A849I7Z8</accession>
<evidence type="ECO:0000256" key="3">
    <source>
        <dbReference type="ARBA" id="ARBA00022714"/>
    </source>
</evidence>
<dbReference type="PROSITE" id="PS51384">
    <property type="entry name" value="FAD_FR"/>
    <property type="match status" value="1"/>
</dbReference>
<dbReference type="PROSITE" id="PS51085">
    <property type="entry name" value="2FE2S_FER_2"/>
    <property type="match status" value="1"/>
</dbReference>
<dbReference type="SUPFAM" id="SSF54292">
    <property type="entry name" value="2Fe-2S ferredoxin-like"/>
    <property type="match status" value="1"/>
</dbReference>
<feature type="region of interest" description="Disordered" evidence="11">
    <location>
        <begin position="24"/>
        <end position="71"/>
    </location>
</feature>
<organism evidence="15 16">
    <name type="scientific">Enterovirga aerilata</name>
    <dbReference type="NCBI Taxonomy" id="2730920"/>
    <lineage>
        <taxon>Bacteria</taxon>
        <taxon>Pseudomonadati</taxon>
        <taxon>Pseudomonadota</taxon>
        <taxon>Alphaproteobacteria</taxon>
        <taxon>Hyphomicrobiales</taxon>
        <taxon>Methylobacteriaceae</taxon>
        <taxon>Enterovirga</taxon>
    </lineage>
</organism>
<dbReference type="Pfam" id="PF00175">
    <property type="entry name" value="NAD_binding_1"/>
    <property type="match status" value="1"/>
</dbReference>
<evidence type="ECO:0000313" key="16">
    <source>
        <dbReference type="Proteomes" id="UP000564885"/>
    </source>
</evidence>
<feature type="domain" description="FAD-binding FR-type" evidence="14">
    <location>
        <begin position="269"/>
        <end position="375"/>
    </location>
</feature>
<evidence type="ECO:0000256" key="4">
    <source>
        <dbReference type="ARBA" id="ARBA00022723"/>
    </source>
</evidence>
<dbReference type="InterPro" id="IPR001433">
    <property type="entry name" value="OxRdtase_FAD/NAD-bd"/>
</dbReference>
<keyword evidence="8" id="KW-0411">Iron-sulfur</keyword>
<dbReference type="InterPro" id="IPR006058">
    <property type="entry name" value="2Fe2S_fd_BS"/>
</dbReference>
<dbReference type="GO" id="GO:0051537">
    <property type="term" value="F:2 iron, 2 sulfur cluster binding"/>
    <property type="evidence" value="ECO:0007669"/>
    <property type="project" value="UniProtKB-KW"/>
</dbReference>
<feature type="chain" id="PRO_5032525491" evidence="12">
    <location>
        <begin position="30"/>
        <end position="633"/>
    </location>
</feature>
<dbReference type="SUPFAM" id="SSF63380">
    <property type="entry name" value="Riboflavin synthase domain-like"/>
    <property type="match status" value="1"/>
</dbReference>
<evidence type="ECO:0000259" key="13">
    <source>
        <dbReference type="PROSITE" id="PS51085"/>
    </source>
</evidence>
<dbReference type="InterPro" id="IPR012675">
    <property type="entry name" value="Beta-grasp_dom_sf"/>
</dbReference>
<evidence type="ECO:0000256" key="12">
    <source>
        <dbReference type="SAM" id="SignalP"/>
    </source>
</evidence>
<keyword evidence="16" id="KW-1185">Reference proteome</keyword>
<gene>
    <name evidence="15" type="ORF">HJG44_16085</name>
</gene>
<dbReference type="Gene3D" id="3.40.50.80">
    <property type="entry name" value="Nucleotide-binding domain of ferredoxin-NADP reductase (FNR) module"/>
    <property type="match status" value="1"/>
</dbReference>
<dbReference type="Pfam" id="PF00111">
    <property type="entry name" value="Fer2"/>
    <property type="match status" value="1"/>
</dbReference>
<comment type="caution">
    <text evidence="15">The sequence shown here is derived from an EMBL/GenBank/DDBJ whole genome shotgun (WGS) entry which is preliminary data.</text>
</comment>